<dbReference type="InterPro" id="IPR053716">
    <property type="entry name" value="Flag_assembly_chemotaxis_eff"/>
</dbReference>
<comment type="similarity">
    <text evidence="2">Belongs to the FliJ family.</text>
</comment>
<evidence type="ECO:0000313" key="12">
    <source>
        <dbReference type="EMBL" id="SDV46585.1"/>
    </source>
</evidence>
<keyword evidence="7" id="KW-1005">Bacterial flagellum biogenesis</keyword>
<evidence type="ECO:0000256" key="2">
    <source>
        <dbReference type="ARBA" id="ARBA00010004"/>
    </source>
</evidence>
<dbReference type="GO" id="GO:0003774">
    <property type="term" value="F:cytoskeletal motor activity"/>
    <property type="evidence" value="ECO:0007669"/>
    <property type="project" value="InterPro"/>
</dbReference>
<evidence type="ECO:0000256" key="1">
    <source>
        <dbReference type="ARBA" id="ARBA00004413"/>
    </source>
</evidence>
<sequence length="149" mass="16644">MAHGLPFPMLIDLAQREVDAAASALGAQQSRLDAMRQQGDGLNSYRAEYAGRMRAEASQGMTMASLRNYHQFLANLDDVQIRHRGDVAAQERLVETAMRTLQAKQLKLNSYQALAERASRAAAARQARVEQRQTDEFAARRARDRQAAE</sequence>
<keyword evidence="4" id="KW-0813">Transport</keyword>
<gene>
    <name evidence="12" type="ORF">SAMN05216551_101459</name>
</gene>
<dbReference type="OrthoDB" id="6465096at2"/>
<evidence type="ECO:0000256" key="10">
    <source>
        <dbReference type="ARBA" id="ARBA00023225"/>
    </source>
</evidence>
<reference evidence="13" key="1">
    <citation type="submission" date="2016-09" db="EMBL/GenBank/DDBJ databases">
        <authorList>
            <person name="Varghese N."/>
            <person name="Submissions S."/>
        </authorList>
    </citation>
    <scope>NUCLEOTIDE SEQUENCE [LARGE SCALE GENOMIC DNA]</scope>
    <source>
        <strain evidence="13">JS23</strain>
    </source>
</reference>
<evidence type="ECO:0000256" key="11">
    <source>
        <dbReference type="SAM" id="MobiDB-lite"/>
    </source>
</evidence>
<keyword evidence="12" id="KW-0282">Flagellum</keyword>
<dbReference type="Gene3D" id="1.10.287.1700">
    <property type="match status" value="1"/>
</dbReference>
<protein>
    <recommendedName>
        <fullName evidence="3">Flagellar FliJ protein</fullName>
    </recommendedName>
</protein>
<keyword evidence="12" id="KW-0966">Cell projection</keyword>
<dbReference type="AlphaFoldDB" id="A0A1H2PJR4"/>
<evidence type="ECO:0000256" key="5">
    <source>
        <dbReference type="ARBA" id="ARBA00022475"/>
    </source>
</evidence>
<dbReference type="GO" id="GO:0015031">
    <property type="term" value="P:protein transport"/>
    <property type="evidence" value="ECO:0007669"/>
    <property type="project" value="UniProtKB-KW"/>
</dbReference>
<evidence type="ECO:0000256" key="7">
    <source>
        <dbReference type="ARBA" id="ARBA00022795"/>
    </source>
</evidence>
<keyword evidence="5" id="KW-1003">Cell membrane</keyword>
<accession>A0A1H2PJR4</accession>
<organism evidence="12 13">
    <name type="scientific">Chitinasiproducens palmae</name>
    <dbReference type="NCBI Taxonomy" id="1770053"/>
    <lineage>
        <taxon>Bacteria</taxon>
        <taxon>Pseudomonadati</taxon>
        <taxon>Pseudomonadota</taxon>
        <taxon>Betaproteobacteria</taxon>
        <taxon>Burkholderiales</taxon>
        <taxon>Burkholderiaceae</taxon>
        <taxon>Chitinasiproducens</taxon>
    </lineage>
</organism>
<feature type="compositionally biased region" description="Basic and acidic residues" evidence="11">
    <location>
        <begin position="127"/>
        <end position="149"/>
    </location>
</feature>
<evidence type="ECO:0000256" key="9">
    <source>
        <dbReference type="ARBA" id="ARBA00023136"/>
    </source>
</evidence>
<keyword evidence="9" id="KW-0472">Membrane</keyword>
<keyword evidence="6" id="KW-0145">Chemotaxis</keyword>
<dbReference type="PANTHER" id="PTHR38786">
    <property type="entry name" value="FLAGELLAR FLIJ PROTEIN"/>
    <property type="match status" value="1"/>
</dbReference>
<dbReference type="Pfam" id="PF02050">
    <property type="entry name" value="FliJ"/>
    <property type="match status" value="1"/>
</dbReference>
<dbReference type="RefSeq" id="WP_091904125.1">
    <property type="nucleotide sequence ID" value="NZ_FNLO01000001.1"/>
</dbReference>
<keyword evidence="10" id="KW-1006">Bacterial flagellum protein export</keyword>
<proteinExistence type="inferred from homology"/>
<keyword evidence="8" id="KW-0653">Protein transport</keyword>
<dbReference type="GO" id="GO:0006935">
    <property type="term" value="P:chemotaxis"/>
    <property type="evidence" value="ECO:0007669"/>
    <property type="project" value="UniProtKB-KW"/>
</dbReference>
<evidence type="ECO:0000256" key="3">
    <source>
        <dbReference type="ARBA" id="ARBA00020392"/>
    </source>
</evidence>
<evidence type="ECO:0000256" key="4">
    <source>
        <dbReference type="ARBA" id="ARBA00022448"/>
    </source>
</evidence>
<dbReference type="InterPro" id="IPR052570">
    <property type="entry name" value="FliJ"/>
</dbReference>
<dbReference type="PIRSF" id="PIRSF019404">
    <property type="entry name" value="FliJ"/>
    <property type="match status" value="1"/>
</dbReference>
<dbReference type="Proteomes" id="UP000243719">
    <property type="component" value="Unassembled WGS sequence"/>
</dbReference>
<dbReference type="GO" id="GO:0009288">
    <property type="term" value="C:bacterial-type flagellum"/>
    <property type="evidence" value="ECO:0007669"/>
    <property type="project" value="InterPro"/>
</dbReference>
<dbReference type="GO" id="GO:0071973">
    <property type="term" value="P:bacterial-type flagellum-dependent cell motility"/>
    <property type="evidence" value="ECO:0007669"/>
    <property type="project" value="InterPro"/>
</dbReference>
<keyword evidence="13" id="KW-1185">Reference proteome</keyword>
<dbReference type="PRINTS" id="PR01004">
    <property type="entry name" value="FLGFLIJ"/>
</dbReference>
<evidence type="ECO:0000256" key="8">
    <source>
        <dbReference type="ARBA" id="ARBA00022927"/>
    </source>
</evidence>
<evidence type="ECO:0000256" key="6">
    <source>
        <dbReference type="ARBA" id="ARBA00022500"/>
    </source>
</evidence>
<feature type="region of interest" description="Disordered" evidence="11">
    <location>
        <begin position="125"/>
        <end position="149"/>
    </location>
</feature>
<dbReference type="EMBL" id="FNLO01000001">
    <property type="protein sequence ID" value="SDV46585.1"/>
    <property type="molecule type" value="Genomic_DNA"/>
</dbReference>
<comment type="subcellular location">
    <subcellularLocation>
        <location evidence="1">Cell membrane</location>
        <topology evidence="1">Peripheral membrane protein</topology>
        <orientation evidence="1">Cytoplasmic side</orientation>
    </subcellularLocation>
</comment>
<keyword evidence="12" id="KW-0969">Cilium</keyword>
<dbReference type="PANTHER" id="PTHR38786:SF1">
    <property type="entry name" value="FLAGELLAR FLIJ PROTEIN"/>
    <property type="match status" value="1"/>
</dbReference>
<dbReference type="GO" id="GO:0044781">
    <property type="term" value="P:bacterial-type flagellum organization"/>
    <property type="evidence" value="ECO:0007669"/>
    <property type="project" value="UniProtKB-KW"/>
</dbReference>
<dbReference type="STRING" id="1770053.SAMN05216551_101459"/>
<dbReference type="InterPro" id="IPR018006">
    <property type="entry name" value="Flag_FliJ_proteobac"/>
</dbReference>
<name>A0A1H2PJR4_9BURK</name>
<dbReference type="GO" id="GO:0005886">
    <property type="term" value="C:plasma membrane"/>
    <property type="evidence" value="ECO:0007669"/>
    <property type="project" value="UniProtKB-SubCell"/>
</dbReference>
<dbReference type="NCBIfam" id="TIGR02473">
    <property type="entry name" value="flagell_FliJ"/>
    <property type="match status" value="1"/>
</dbReference>
<evidence type="ECO:0000313" key="13">
    <source>
        <dbReference type="Proteomes" id="UP000243719"/>
    </source>
</evidence>
<dbReference type="InterPro" id="IPR012823">
    <property type="entry name" value="Flagell_FliJ"/>
</dbReference>